<dbReference type="PANTHER" id="PTHR34584:SF1">
    <property type="entry name" value="NA(+)_H(+) ANTIPORTER SUBUNIT E1"/>
    <property type="match status" value="1"/>
</dbReference>
<comment type="similarity">
    <text evidence="2">Belongs to the CPA3 antiporters (TC 2.A.63) subunit E family.</text>
</comment>
<feature type="compositionally biased region" description="Low complexity" evidence="7">
    <location>
        <begin position="185"/>
        <end position="199"/>
    </location>
</feature>
<evidence type="ECO:0000256" key="2">
    <source>
        <dbReference type="ARBA" id="ARBA00006228"/>
    </source>
</evidence>
<keyword evidence="5 8" id="KW-1133">Transmembrane helix</keyword>
<evidence type="ECO:0000256" key="1">
    <source>
        <dbReference type="ARBA" id="ARBA00004651"/>
    </source>
</evidence>
<organism evidence="9 10">
    <name type="scientific">Sinomonas halotolerans</name>
    <dbReference type="NCBI Taxonomy" id="1644133"/>
    <lineage>
        <taxon>Bacteria</taxon>
        <taxon>Bacillati</taxon>
        <taxon>Actinomycetota</taxon>
        <taxon>Actinomycetes</taxon>
        <taxon>Micrococcales</taxon>
        <taxon>Micrococcaceae</taxon>
        <taxon>Sinomonas</taxon>
    </lineage>
</organism>
<dbReference type="EMBL" id="JBDFRB010000018">
    <property type="protein sequence ID" value="MEN2745810.1"/>
    <property type="molecule type" value="Genomic_DNA"/>
</dbReference>
<evidence type="ECO:0000313" key="10">
    <source>
        <dbReference type="Proteomes" id="UP001422074"/>
    </source>
</evidence>
<dbReference type="Pfam" id="PF01899">
    <property type="entry name" value="MNHE"/>
    <property type="match status" value="1"/>
</dbReference>
<feature type="compositionally biased region" description="Basic and acidic residues" evidence="7">
    <location>
        <begin position="200"/>
        <end position="209"/>
    </location>
</feature>
<feature type="region of interest" description="Disordered" evidence="7">
    <location>
        <begin position="185"/>
        <end position="209"/>
    </location>
</feature>
<feature type="transmembrane region" description="Helical" evidence="8">
    <location>
        <begin position="64"/>
        <end position="87"/>
    </location>
</feature>
<feature type="transmembrane region" description="Helical" evidence="8">
    <location>
        <begin position="35"/>
        <end position="52"/>
    </location>
</feature>
<keyword evidence="4 8" id="KW-0812">Transmembrane</keyword>
<proteinExistence type="inferred from homology"/>
<evidence type="ECO:0000256" key="4">
    <source>
        <dbReference type="ARBA" id="ARBA00022692"/>
    </source>
</evidence>
<evidence type="ECO:0000256" key="7">
    <source>
        <dbReference type="SAM" id="MobiDB-lite"/>
    </source>
</evidence>
<dbReference type="NCBIfam" id="NF006521">
    <property type="entry name" value="PRK08965.1-5"/>
    <property type="match status" value="1"/>
</dbReference>
<feature type="transmembrane region" description="Helical" evidence="8">
    <location>
        <begin position="12"/>
        <end position="29"/>
    </location>
</feature>
<keyword evidence="3" id="KW-1003">Cell membrane</keyword>
<evidence type="ECO:0000256" key="5">
    <source>
        <dbReference type="ARBA" id="ARBA00022989"/>
    </source>
</evidence>
<protein>
    <submittedName>
        <fullName evidence="9">Na+/H+ antiporter subunit E</fullName>
    </submittedName>
</protein>
<comment type="subcellular location">
    <subcellularLocation>
        <location evidence="1">Cell membrane</location>
        <topology evidence="1">Multi-pass membrane protein</topology>
    </subcellularLocation>
</comment>
<sequence length="209" mass="22725">MSRQRVSLRTELPLLVWLVVLWGALWRDFGPGTLAFGALVALVVTRFFYLPPVELSGRFHLLHALRYAMVFVGQAAVASAQVMWLAVVRGPAVRSAIVAVPLRSHADLMVTATGHVISLIPGSLVVDVDRANATLYVHFINVEDAAAAERVRREVLAAEAELIRVMGTREELLLLQEEEQLARLAAAEQEQGAAGPGEATAEREEGGRT</sequence>
<evidence type="ECO:0000256" key="6">
    <source>
        <dbReference type="ARBA" id="ARBA00023136"/>
    </source>
</evidence>
<name>A0ABU9X2Z8_9MICC</name>
<evidence type="ECO:0000313" key="9">
    <source>
        <dbReference type="EMBL" id="MEN2745810.1"/>
    </source>
</evidence>
<dbReference type="Proteomes" id="UP001422074">
    <property type="component" value="Unassembled WGS sequence"/>
</dbReference>
<evidence type="ECO:0000256" key="8">
    <source>
        <dbReference type="SAM" id="Phobius"/>
    </source>
</evidence>
<evidence type="ECO:0000256" key="3">
    <source>
        <dbReference type="ARBA" id="ARBA00022475"/>
    </source>
</evidence>
<reference evidence="9 10" key="1">
    <citation type="submission" date="2024-05" db="EMBL/GenBank/DDBJ databases">
        <title>Sinomonas sp. nov., isolated from a waste landfill.</title>
        <authorList>
            <person name="Zhao Y."/>
        </authorList>
    </citation>
    <scope>NUCLEOTIDE SEQUENCE [LARGE SCALE GENOMIC DNA]</scope>
    <source>
        <strain evidence="9 10">CCTCC AB2014300</strain>
    </source>
</reference>
<gene>
    <name evidence="9" type="ORF">ABCQ75_14875</name>
</gene>
<dbReference type="InterPro" id="IPR002758">
    <property type="entry name" value="Cation_antiport_E"/>
</dbReference>
<dbReference type="PANTHER" id="PTHR34584">
    <property type="entry name" value="NA(+)/H(+) ANTIPORTER SUBUNIT E1"/>
    <property type="match status" value="1"/>
</dbReference>
<keyword evidence="6 8" id="KW-0472">Membrane</keyword>
<comment type="caution">
    <text evidence="9">The sequence shown here is derived from an EMBL/GenBank/DDBJ whole genome shotgun (WGS) entry which is preliminary data.</text>
</comment>
<keyword evidence="10" id="KW-1185">Reference proteome</keyword>
<dbReference type="RefSeq" id="WP_345886380.1">
    <property type="nucleotide sequence ID" value="NZ_JBDFRB010000018.1"/>
</dbReference>
<accession>A0ABU9X2Z8</accession>